<sequence>MEYIPMIFIGSWRDYHPGIGRWMSVDPLASKYTSYSPYNYTLNNPINAVDPDGRGVIKFFVRNVKKFALKQIEVRQYVFMLIKSTY</sequence>
<dbReference type="NCBIfam" id="TIGR03696">
    <property type="entry name" value="Rhs_assc_core"/>
    <property type="match status" value="1"/>
</dbReference>
<dbReference type="Proteomes" id="UP000885779">
    <property type="component" value="Unassembled WGS sequence"/>
</dbReference>
<evidence type="ECO:0000313" key="1">
    <source>
        <dbReference type="EMBL" id="HGY56963.1"/>
    </source>
</evidence>
<name>A0A7V4U2X9_CALAY</name>
<dbReference type="Gene3D" id="2.180.10.10">
    <property type="entry name" value="RHS repeat-associated core"/>
    <property type="match status" value="1"/>
</dbReference>
<organism evidence="1">
    <name type="scientific">Caldithrix abyssi</name>
    <dbReference type="NCBI Taxonomy" id="187145"/>
    <lineage>
        <taxon>Bacteria</taxon>
        <taxon>Pseudomonadati</taxon>
        <taxon>Calditrichota</taxon>
        <taxon>Calditrichia</taxon>
        <taxon>Calditrichales</taxon>
        <taxon>Calditrichaceae</taxon>
        <taxon>Caldithrix</taxon>
    </lineage>
</organism>
<gene>
    <name evidence="1" type="ORF">ENK44_14740</name>
</gene>
<comment type="caution">
    <text evidence="1">The sequence shown here is derived from an EMBL/GenBank/DDBJ whole genome shotgun (WGS) entry which is preliminary data.</text>
</comment>
<dbReference type="AlphaFoldDB" id="A0A7V4U2X9"/>
<accession>A0A7V4U2X9</accession>
<evidence type="ECO:0008006" key="2">
    <source>
        <dbReference type="Google" id="ProtNLM"/>
    </source>
</evidence>
<dbReference type="InterPro" id="IPR022385">
    <property type="entry name" value="Rhs_assc_core"/>
</dbReference>
<reference evidence="1" key="1">
    <citation type="journal article" date="2020" name="mSystems">
        <title>Genome- and Community-Level Interaction Insights into Carbon Utilization and Element Cycling Functions of Hydrothermarchaeota in Hydrothermal Sediment.</title>
        <authorList>
            <person name="Zhou Z."/>
            <person name="Liu Y."/>
            <person name="Xu W."/>
            <person name="Pan J."/>
            <person name="Luo Z.H."/>
            <person name="Li M."/>
        </authorList>
    </citation>
    <scope>NUCLEOTIDE SEQUENCE [LARGE SCALE GENOMIC DNA]</scope>
    <source>
        <strain evidence="1">HyVt-577</strain>
    </source>
</reference>
<protein>
    <recommendedName>
        <fullName evidence="2">RHS repeat-associated core domain-containing protein</fullName>
    </recommendedName>
</protein>
<dbReference type="EMBL" id="DRQG01000142">
    <property type="protein sequence ID" value="HGY56963.1"/>
    <property type="molecule type" value="Genomic_DNA"/>
</dbReference>
<proteinExistence type="predicted"/>